<keyword evidence="2" id="KW-0012">Acyltransferase</keyword>
<evidence type="ECO:0000313" key="5">
    <source>
        <dbReference type="Proteomes" id="UP000649829"/>
    </source>
</evidence>
<keyword evidence="5" id="KW-1185">Reference proteome</keyword>
<dbReference type="InterPro" id="IPR000182">
    <property type="entry name" value="GNAT_dom"/>
</dbReference>
<dbReference type="EMBL" id="BMLF01000001">
    <property type="protein sequence ID" value="GGL83182.1"/>
    <property type="molecule type" value="Genomic_DNA"/>
</dbReference>
<dbReference type="PROSITE" id="PS51186">
    <property type="entry name" value="GNAT"/>
    <property type="match status" value="1"/>
</dbReference>
<dbReference type="Proteomes" id="UP000649829">
    <property type="component" value="Unassembled WGS sequence"/>
</dbReference>
<reference evidence="4" key="2">
    <citation type="submission" date="2020-09" db="EMBL/GenBank/DDBJ databases">
        <authorList>
            <person name="Sun Q."/>
            <person name="Zhou Y."/>
        </authorList>
    </citation>
    <scope>NUCLEOTIDE SEQUENCE</scope>
    <source>
        <strain evidence="4">CGMCC 1.6293</strain>
    </source>
</reference>
<keyword evidence="1" id="KW-0808">Transferase</keyword>
<comment type="caution">
    <text evidence="4">The sequence shown here is derived from an EMBL/GenBank/DDBJ whole genome shotgun (WGS) entry which is preliminary data.</text>
</comment>
<dbReference type="Gene3D" id="3.40.630.30">
    <property type="match status" value="1"/>
</dbReference>
<dbReference type="RefSeq" id="WP_028285132.1">
    <property type="nucleotide sequence ID" value="NZ_BMLF01000001.1"/>
</dbReference>
<evidence type="ECO:0000256" key="1">
    <source>
        <dbReference type="ARBA" id="ARBA00022679"/>
    </source>
</evidence>
<proteinExistence type="predicted"/>
<protein>
    <submittedName>
        <fullName evidence="4">N-acetyltransferase GCN5</fullName>
    </submittedName>
</protein>
<dbReference type="Pfam" id="PF13508">
    <property type="entry name" value="Acetyltransf_7"/>
    <property type="match status" value="1"/>
</dbReference>
<accession>A0A917SK17</accession>
<dbReference type="CDD" id="cd04301">
    <property type="entry name" value="NAT_SF"/>
    <property type="match status" value="1"/>
</dbReference>
<dbReference type="AlphaFoldDB" id="A0A917SK17"/>
<dbReference type="PANTHER" id="PTHR43877">
    <property type="entry name" value="AMINOALKYLPHOSPHONATE N-ACETYLTRANSFERASE-RELATED-RELATED"/>
    <property type="match status" value="1"/>
</dbReference>
<dbReference type="GO" id="GO:0016747">
    <property type="term" value="F:acyltransferase activity, transferring groups other than amino-acyl groups"/>
    <property type="evidence" value="ECO:0007669"/>
    <property type="project" value="InterPro"/>
</dbReference>
<evidence type="ECO:0000259" key="3">
    <source>
        <dbReference type="PROSITE" id="PS51186"/>
    </source>
</evidence>
<dbReference type="InterPro" id="IPR016181">
    <property type="entry name" value="Acyl_CoA_acyltransferase"/>
</dbReference>
<name>A0A917SK17_9RHOB</name>
<feature type="domain" description="N-acetyltransferase" evidence="3">
    <location>
        <begin position="4"/>
        <end position="144"/>
    </location>
</feature>
<evidence type="ECO:0000256" key="2">
    <source>
        <dbReference type="ARBA" id="ARBA00023315"/>
    </source>
</evidence>
<sequence length="151" mass="16676">MSELLLRPARPLDAGSVAGILSGFIDETEWMPRIHSRAEEVAFAETLIDRGWTIVAEHAGAVSGFLARQGEEIHALYLARGARGRGIGTRLIAAAQAEADRLSLWCFQANRTARGFYQARGFREADRTDGRGNDEGLPDIRFVWERNALHG</sequence>
<reference evidence="4" key="1">
    <citation type="journal article" date="2014" name="Int. J. Syst. Evol. Microbiol.">
        <title>Complete genome sequence of Corynebacterium casei LMG S-19264T (=DSM 44701T), isolated from a smear-ripened cheese.</title>
        <authorList>
            <consortium name="US DOE Joint Genome Institute (JGI-PGF)"/>
            <person name="Walter F."/>
            <person name="Albersmeier A."/>
            <person name="Kalinowski J."/>
            <person name="Ruckert C."/>
        </authorList>
    </citation>
    <scope>NUCLEOTIDE SEQUENCE</scope>
    <source>
        <strain evidence="4">CGMCC 1.6293</strain>
    </source>
</reference>
<dbReference type="SUPFAM" id="SSF55729">
    <property type="entry name" value="Acyl-CoA N-acyltransferases (Nat)"/>
    <property type="match status" value="1"/>
</dbReference>
<organism evidence="4 5">
    <name type="scientific">Pseudooceanicola nanhaiensis</name>
    <dbReference type="NCBI Taxonomy" id="375761"/>
    <lineage>
        <taxon>Bacteria</taxon>
        <taxon>Pseudomonadati</taxon>
        <taxon>Pseudomonadota</taxon>
        <taxon>Alphaproteobacteria</taxon>
        <taxon>Rhodobacterales</taxon>
        <taxon>Paracoccaceae</taxon>
        <taxon>Pseudooceanicola</taxon>
    </lineage>
</organism>
<dbReference type="InterPro" id="IPR050832">
    <property type="entry name" value="Bact_Acetyltransf"/>
</dbReference>
<evidence type="ECO:0000313" key="4">
    <source>
        <dbReference type="EMBL" id="GGL83182.1"/>
    </source>
</evidence>
<gene>
    <name evidence="4" type="ORF">GCM10011534_01570</name>
</gene>